<evidence type="ECO:0008006" key="11">
    <source>
        <dbReference type="Google" id="ProtNLM"/>
    </source>
</evidence>
<evidence type="ECO:0000256" key="6">
    <source>
        <dbReference type="ARBA" id="ARBA00022989"/>
    </source>
</evidence>
<dbReference type="InterPro" id="IPR050171">
    <property type="entry name" value="MFS_Transporters"/>
</dbReference>
<keyword evidence="7 8" id="KW-0472">Membrane</keyword>
<keyword evidence="5" id="KW-0571">Peptide transport</keyword>
<keyword evidence="2" id="KW-0813">Transport</keyword>
<dbReference type="PATRIC" id="fig|466.6.peg.732"/>
<feature type="transmembrane region" description="Helical" evidence="8">
    <location>
        <begin position="251"/>
        <end position="271"/>
    </location>
</feature>
<keyword evidence="5" id="KW-0653">Protein transport</keyword>
<feature type="transmembrane region" description="Helical" evidence="8">
    <location>
        <begin position="321"/>
        <end position="343"/>
    </location>
</feature>
<feature type="transmembrane region" description="Helical" evidence="8">
    <location>
        <begin position="468"/>
        <end position="489"/>
    </location>
</feature>
<dbReference type="InterPro" id="IPR036259">
    <property type="entry name" value="MFS_trans_sf"/>
</dbReference>
<comment type="caution">
    <text evidence="9">The sequence shown here is derived from an EMBL/GenBank/DDBJ whole genome shotgun (WGS) entry which is preliminary data.</text>
</comment>
<dbReference type="Proteomes" id="UP000054908">
    <property type="component" value="Unassembled WGS sequence"/>
</dbReference>
<dbReference type="EMBL" id="LNYL01000018">
    <property type="protein sequence ID" value="KTD30182.1"/>
    <property type="molecule type" value="Genomic_DNA"/>
</dbReference>
<sequence>MVSYQTIKNYLPRWDIRQQQTTNIVLITFWSQFSVYALNTILILFLTRPILDHGLGYNQTTAYAFIGVSQATGYLMPVLGGFMADKVLGVRRAILWGSLLVATAYLLVMLSGFTLNTYGDTLFIAAYALLPATNSLLIGTTSSMVSHIYSDDAVKAKAAMTYFYMAINVGALLAILISPALLDSRYGPLSVLALSFAGKSIAALNFAKRYSLYDEVVWGKDRASLPLKSKYQLFFYILGIYSFTLFAYSHVYIGCIIISVGCLLGILWFLLKTLALSGTARSKQLVALLLIAEAVIFFIIYNQMNSTLVLFAKNNSNLELLTFHISPAQYQLLNPLLIIAIGTQLPRFYRFFPQFTIPLQFASGTLLAGCALLLMAFAATQASNGYVNGNYLALTYLLITLAELWVSAIGLSMIGLYCDGEAIAFAMGVWYLAASLSNTISGQLAGFVALPNNLSSAVESLAIYQRYYLLMGACTLGLGLIMLGLAYVVQTRLKKKGISLA</sequence>
<evidence type="ECO:0000256" key="1">
    <source>
        <dbReference type="ARBA" id="ARBA00004651"/>
    </source>
</evidence>
<proteinExistence type="predicted"/>
<feature type="transmembrane region" description="Helical" evidence="8">
    <location>
        <begin position="391"/>
        <end position="417"/>
    </location>
</feature>
<dbReference type="InterPro" id="IPR005279">
    <property type="entry name" value="Dipep/tripep_permease"/>
</dbReference>
<keyword evidence="6 8" id="KW-1133">Transmembrane helix</keyword>
<dbReference type="RefSeq" id="WP_058451502.1">
    <property type="nucleotide sequence ID" value="NZ_CAAAIB010000003.1"/>
</dbReference>
<keyword evidence="3" id="KW-1003">Cell membrane</keyword>
<dbReference type="GO" id="GO:0005886">
    <property type="term" value="C:plasma membrane"/>
    <property type="evidence" value="ECO:0007669"/>
    <property type="project" value="UniProtKB-SubCell"/>
</dbReference>
<name>A0A0W0WDW5_9GAMM</name>
<dbReference type="OrthoDB" id="5648799at2"/>
<evidence type="ECO:0000256" key="5">
    <source>
        <dbReference type="ARBA" id="ARBA00022856"/>
    </source>
</evidence>
<feature type="transmembrane region" description="Helical" evidence="8">
    <location>
        <begin position="62"/>
        <end position="82"/>
    </location>
</feature>
<comment type="subcellular location">
    <subcellularLocation>
        <location evidence="1">Cell membrane</location>
        <topology evidence="1">Multi-pass membrane protein</topology>
    </subcellularLocation>
</comment>
<reference evidence="9 10" key="1">
    <citation type="submission" date="2015-11" db="EMBL/GenBank/DDBJ databases">
        <title>Genomic analysis of 38 Legionella species identifies large and diverse effector repertoires.</title>
        <authorList>
            <person name="Burstein D."/>
            <person name="Amaro F."/>
            <person name="Zusman T."/>
            <person name="Lifshitz Z."/>
            <person name="Cohen O."/>
            <person name="Gilbert J.A."/>
            <person name="Pupko T."/>
            <person name="Shuman H.A."/>
            <person name="Segal G."/>
        </authorList>
    </citation>
    <scope>NUCLEOTIDE SEQUENCE [LARGE SCALE GENOMIC DNA]</scope>
    <source>
        <strain evidence="9 10">PX-1-G2-E2</strain>
    </source>
</reference>
<feature type="transmembrane region" description="Helical" evidence="8">
    <location>
        <begin position="21"/>
        <end position="46"/>
    </location>
</feature>
<evidence type="ECO:0000313" key="10">
    <source>
        <dbReference type="Proteomes" id="UP000054908"/>
    </source>
</evidence>
<dbReference type="GO" id="GO:1904680">
    <property type="term" value="F:peptide transmembrane transporter activity"/>
    <property type="evidence" value="ECO:0007669"/>
    <property type="project" value="InterPro"/>
</dbReference>
<feature type="transmembrane region" description="Helical" evidence="8">
    <location>
        <begin position="283"/>
        <end position="301"/>
    </location>
</feature>
<dbReference type="InterPro" id="IPR000109">
    <property type="entry name" value="POT_fam"/>
</dbReference>
<feature type="transmembrane region" description="Helical" evidence="8">
    <location>
        <begin position="429"/>
        <end position="448"/>
    </location>
</feature>
<keyword evidence="4 8" id="KW-0812">Transmembrane</keyword>
<evidence type="ECO:0000256" key="8">
    <source>
        <dbReference type="SAM" id="Phobius"/>
    </source>
</evidence>
<organism evidence="9 10">
    <name type="scientific">Legionella maceachernii</name>
    <dbReference type="NCBI Taxonomy" id="466"/>
    <lineage>
        <taxon>Bacteria</taxon>
        <taxon>Pseudomonadati</taxon>
        <taxon>Pseudomonadota</taxon>
        <taxon>Gammaproteobacteria</taxon>
        <taxon>Legionellales</taxon>
        <taxon>Legionellaceae</taxon>
        <taxon>Legionella</taxon>
    </lineage>
</organism>
<dbReference type="GO" id="GO:0006857">
    <property type="term" value="P:oligopeptide transport"/>
    <property type="evidence" value="ECO:0007669"/>
    <property type="project" value="InterPro"/>
</dbReference>
<feature type="transmembrane region" description="Helical" evidence="8">
    <location>
        <begin position="355"/>
        <end position="379"/>
    </location>
</feature>
<dbReference type="Pfam" id="PF00854">
    <property type="entry name" value="PTR2"/>
    <property type="match status" value="1"/>
</dbReference>
<dbReference type="PROSITE" id="PS01022">
    <property type="entry name" value="PTR2_1"/>
    <property type="match status" value="1"/>
</dbReference>
<keyword evidence="10" id="KW-1185">Reference proteome</keyword>
<protein>
    <recommendedName>
        <fullName evidence="11">IraAB</fullName>
    </recommendedName>
</protein>
<feature type="transmembrane region" description="Helical" evidence="8">
    <location>
        <begin position="228"/>
        <end position="245"/>
    </location>
</feature>
<accession>A0A0W0WDW5</accession>
<dbReference type="PANTHER" id="PTHR23517">
    <property type="entry name" value="RESISTANCE PROTEIN MDTM, PUTATIVE-RELATED-RELATED"/>
    <property type="match status" value="1"/>
</dbReference>
<feature type="transmembrane region" description="Helical" evidence="8">
    <location>
        <begin position="188"/>
        <end position="207"/>
    </location>
</feature>
<dbReference type="STRING" id="466.Lmac_0679"/>
<feature type="transmembrane region" description="Helical" evidence="8">
    <location>
        <begin position="121"/>
        <end position="141"/>
    </location>
</feature>
<dbReference type="InterPro" id="IPR018456">
    <property type="entry name" value="PTR2_symporter_CS"/>
</dbReference>
<dbReference type="Gene3D" id="1.20.1250.20">
    <property type="entry name" value="MFS general substrate transporter like domains"/>
    <property type="match status" value="1"/>
</dbReference>
<gene>
    <name evidence="9" type="ORF">Lmac_0679</name>
</gene>
<evidence type="ECO:0000256" key="3">
    <source>
        <dbReference type="ARBA" id="ARBA00022475"/>
    </source>
</evidence>
<dbReference type="AlphaFoldDB" id="A0A0W0WDW5"/>
<evidence type="ECO:0000313" key="9">
    <source>
        <dbReference type="EMBL" id="KTD30182.1"/>
    </source>
</evidence>
<dbReference type="NCBIfam" id="TIGR00924">
    <property type="entry name" value="yjdL_sub1_fam"/>
    <property type="match status" value="1"/>
</dbReference>
<evidence type="ECO:0000256" key="2">
    <source>
        <dbReference type="ARBA" id="ARBA00022448"/>
    </source>
</evidence>
<feature type="transmembrane region" description="Helical" evidence="8">
    <location>
        <begin position="94"/>
        <end position="115"/>
    </location>
</feature>
<dbReference type="PANTHER" id="PTHR23517:SF15">
    <property type="entry name" value="PROTON-DEPENDENT OLIGOPEPTIDE FAMILY TRANSPORT PROTEIN"/>
    <property type="match status" value="1"/>
</dbReference>
<dbReference type="SUPFAM" id="SSF103473">
    <property type="entry name" value="MFS general substrate transporter"/>
    <property type="match status" value="2"/>
</dbReference>
<evidence type="ECO:0000256" key="4">
    <source>
        <dbReference type="ARBA" id="ARBA00022692"/>
    </source>
</evidence>
<evidence type="ECO:0000256" key="7">
    <source>
        <dbReference type="ARBA" id="ARBA00023136"/>
    </source>
</evidence>
<feature type="transmembrane region" description="Helical" evidence="8">
    <location>
        <begin position="162"/>
        <end position="182"/>
    </location>
</feature>